<dbReference type="GO" id="GO:0006508">
    <property type="term" value="P:proteolysis"/>
    <property type="evidence" value="ECO:0007669"/>
    <property type="project" value="UniProtKB-KW"/>
</dbReference>
<dbReference type="InterPro" id="IPR001264">
    <property type="entry name" value="Glyco_trans_51"/>
</dbReference>
<evidence type="ECO:0000256" key="5">
    <source>
        <dbReference type="ARBA" id="ARBA00022801"/>
    </source>
</evidence>
<comment type="catalytic activity">
    <reaction evidence="8">
        <text>[GlcNAc-(1-&gt;4)-Mur2Ac(oyl-L-Ala-gamma-D-Glu-L-Lys-D-Ala-D-Ala)](n)-di-trans,octa-cis-undecaprenyl diphosphate + beta-D-GlcNAc-(1-&gt;4)-Mur2Ac(oyl-L-Ala-gamma-D-Glu-L-Lys-D-Ala-D-Ala)-di-trans,octa-cis-undecaprenyl diphosphate = [GlcNAc-(1-&gt;4)-Mur2Ac(oyl-L-Ala-gamma-D-Glu-L-Lys-D-Ala-D-Ala)](n+1)-di-trans,octa-cis-undecaprenyl diphosphate + di-trans,octa-cis-undecaprenyl diphosphate + H(+)</text>
        <dbReference type="Rhea" id="RHEA:23708"/>
        <dbReference type="Rhea" id="RHEA-COMP:9602"/>
        <dbReference type="Rhea" id="RHEA-COMP:9603"/>
        <dbReference type="ChEBI" id="CHEBI:15378"/>
        <dbReference type="ChEBI" id="CHEBI:58405"/>
        <dbReference type="ChEBI" id="CHEBI:60033"/>
        <dbReference type="ChEBI" id="CHEBI:78435"/>
        <dbReference type="EC" id="2.4.99.28"/>
    </reaction>
</comment>
<protein>
    <submittedName>
        <fullName evidence="11">Glycosyl transferase family 51</fullName>
    </submittedName>
</protein>
<reference evidence="12" key="2">
    <citation type="submission" date="2010-01" db="EMBL/GenBank/DDBJ databases">
        <title>The complete genome of Conexibacter woesei DSM 14684.</title>
        <authorList>
            <consortium name="US DOE Joint Genome Institute (JGI-PGF)"/>
            <person name="Lucas S."/>
            <person name="Copeland A."/>
            <person name="Lapidus A."/>
            <person name="Glavina del Rio T."/>
            <person name="Dalin E."/>
            <person name="Tice H."/>
            <person name="Bruce D."/>
            <person name="Goodwin L."/>
            <person name="Pitluck S."/>
            <person name="Kyrpides N."/>
            <person name="Mavromatis K."/>
            <person name="Ivanova N."/>
            <person name="Mikhailova N."/>
            <person name="Chertkov O."/>
            <person name="Brettin T."/>
            <person name="Detter J.C."/>
            <person name="Han C."/>
            <person name="Larimer F."/>
            <person name="Land M."/>
            <person name="Hauser L."/>
            <person name="Markowitz V."/>
            <person name="Cheng J.-F."/>
            <person name="Hugenholtz P."/>
            <person name="Woyke T."/>
            <person name="Wu D."/>
            <person name="Pukall R."/>
            <person name="Steenblock K."/>
            <person name="Schneider S."/>
            <person name="Klenk H.-P."/>
            <person name="Eisen J.A."/>
        </authorList>
    </citation>
    <scope>NUCLEOTIDE SEQUENCE [LARGE SCALE GENOMIC DNA]</scope>
    <source>
        <strain evidence="12">DSM 14684 / CIP 108061 / JCM 11494 / NBRC 100937 / ID131577</strain>
    </source>
</reference>
<dbReference type="STRING" id="469383.Cwoe_3392"/>
<sequence length="662" mass="70844" precursor="true">MSRRERQRRRHRGRPLRTVVVTLAVVLLAGACTAAAVFAGWVVHVVDDAPTLDQLRPRPQPAVTTVYGSDGSRLGFIAGDVLRVPLDGRGVTATTKRATIAIEDRRFYHHGGIDYVGVARAALQNLVSDRTVQGGSTLTMQLVRNLYLPGSGANRTLERKIREAALADQLDREHTKGWILDHYLDNVPYGTVGGQTAVGIGAAAHVFFDRPAEHLTLPQAALLAGLPQAPTLDNPFLHPRRAKERRAEVLAAMVRSGDLTQAQAARAGRAPLGVRRNDFFGARSEPYVVDYVARELRARYEPAVLRRGGLRVHTTIDPRLQALGRQAIADHLGQPGQPQAALASVDPSDGAIRALVSSTTYGETQFDYAAFAHRQPGSTFKAIDLMDAVRRGVDPDTTYYDSHELGAGWLPTEPTWSVQTDDGVYRGSISLADAIAVSDNTVYAQLGADLGADSVRQTAYDMGVTSHLDAFPAESIGGLRTGVTPLEMADAYATIADGGWRNRVSAIASVELPDGRVDRTAPVRRQEFTDGQAAKVVDALKGVLDHGTAAGMGIGCPAAGKTGTTSSFTDAWFDGFTPTLSTAVWVGYPDETTSMSAVPGYGEVFGATIPAPIWQEYMQSAIGSACDDFPAPQTPFSAVPFDGTYQSAAGAPSVRASRRFSR</sequence>
<evidence type="ECO:0000313" key="11">
    <source>
        <dbReference type="EMBL" id="ADB51810.1"/>
    </source>
</evidence>
<dbReference type="SUPFAM" id="SSF56601">
    <property type="entry name" value="beta-lactamase/transpeptidase-like"/>
    <property type="match status" value="1"/>
</dbReference>
<name>D3EZ45_CONWI</name>
<dbReference type="PANTHER" id="PTHR32282:SF33">
    <property type="entry name" value="PEPTIDOGLYCAN GLYCOSYLTRANSFERASE"/>
    <property type="match status" value="1"/>
</dbReference>
<dbReference type="InterPro" id="IPR001460">
    <property type="entry name" value="PCN-bd_Tpept"/>
</dbReference>
<evidence type="ECO:0000256" key="1">
    <source>
        <dbReference type="ARBA" id="ARBA00022645"/>
    </source>
</evidence>
<evidence type="ECO:0000256" key="6">
    <source>
        <dbReference type="ARBA" id="ARBA00023268"/>
    </source>
</evidence>
<dbReference type="HOGENOM" id="CLU_006354_2_6_11"/>
<proteinExistence type="predicted"/>
<dbReference type="SUPFAM" id="SSF53955">
    <property type="entry name" value="Lysozyme-like"/>
    <property type="match status" value="1"/>
</dbReference>
<dbReference type="Proteomes" id="UP000008229">
    <property type="component" value="Chromosome"/>
</dbReference>
<evidence type="ECO:0000256" key="2">
    <source>
        <dbReference type="ARBA" id="ARBA00022670"/>
    </source>
</evidence>
<evidence type="ECO:0000256" key="4">
    <source>
        <dbReference type="ARBA" id="ARBA00022679"/>
    </source>
</evidence>
<dbReference type="eggNOG" id="COG0744">
    <property type="taxonomic scope" value="Bacteria"/>
</dbReference>
<organism evidence="11 12">
    <name type="scientific">Conexibacter woesei (strain DSM 14684 / CCUG 47730 / CIP 108061 / JCM 11494 / NBRC 100937 / ID131577)</name>
    <dbReference type="NCBI Taxonomy" id="469383"/>
    <lineage>
        <taxon>Bacteria</taxon>
        <taxon>Bacillati</taxon>
        <taxon>Actinomycetota</taxon>
        <taxon>Thermoleophilia</taxon>
        <taxon>Solirubrobacterales</taxon>
        <taxon>Conexibacteraceae</taxon>
        <taxon>Conexibacter</taxon>
    </lineage>
</organism>
<keyword evidence="12" id="KW-1185">Reference proteome</keyword>
<dbReference type="Gene3D" id="1.10.3810.10">
    <property type="entry name" value="Biosynthetic peptidoglycan transglycosylase-like"/>
    <property type="match status" value="1"/>
</dbReference>
<dbReference type="InterPro" id="IPR012338">
    <property type="entry name" value="Beta-lactam/transpept-like"/>
</dbReference>
<evidence type="ECO:0000259" key="9">
    <source>
        <dbReference type="Pfam" id="PF00905"/>
    </source>
</evidence>
<keyword evidence="2" id="KW-0645">Protease</keyword>
<keyword evidence="6" id="KW-0511">Multifunctional enzyme</keyword>
<dbReference type="InterPro" id="IPR050396">
    <property type="entry name" value="Glycosyltr_51/Transpeptidase"/>
</dbReference>
<dbReference type="InterPro" id="IPR023346">
    <property type="entry name" value="Lysozyme-like_dom_sf"/>
</dbReference>
<keyword evidence="1" id="KW-0121">Carboxypeptidase</keyword>
<evidence type="ECO:0000256" key="8">
    <source>
        <dbReference type="ARBA" id="ARBA00049902"/>
    </source>
</evidence>
<gene>
    <name evidence="11" type="ordered locus">Cwoe_3392</name>
</gene>
<keyword evidence="3" id="KW-0328">Glycosyltransferase</keyword>
<dbReference type="EMBL" id="CP001854">
    <property type="protein sequence ID" value="ADB51810.1"/>
    <property type="molecule type" value="Genomic_DNA"/>
</dbReference>
<feature type="domain" description="Glycosyl transferase family 51" evidence="10">
    <location>
        <begin position="90"/>
        <end position="253"/>
    </location>
</feature>
<dbReference type="GO" id="GO:0009002">
    <property type="term" value="F:serine-type D-Ala-D-Ala carboxypeptidase activity"/>
    <property type="evidence" value="ECO:0007669"/>
    <property type="project" value="UniProtKB-EC"/>
</dbReference>
<comment type="catalytic activity">
    <reaction evidence="7">
        <text>Preferential cleavage: (Ac)2-L-Lys-D-Ala-|-D-Ala. Also transpeptidation of peptidyl-alanyl moieties that are N-acyl substituents of D-alanine.</text>
        <dbReference type="EC" id="3.4.16.4"/>
    </reaction>
</comment>
<dbReference type="InterPro" id="IPR036950">
    <property type="entry name" value="PBP_transglycosylase"/>
</dbReference>
<dbReference type="GO" id="GO:0008658">
    <property type="term" value="F:penicillin binding"/>
    <property type="evidence" value="ECO:0007669"/>
    <property type="project" value="InterPro"/>
</dbReference>
<evidence type="ECO:0000256" key="3">
    <source>
        <dbReference type="ARBA" id="ARBA00022676"/>
    </source>
</evidence>
<dbReference type="GO" id="GO:0008955">
    <property type="term" value="F:peptidoglycan glycosyltransferase activity"/>
    <property type="evidence" value="ECO:0007669"/>
    <property type="project" value="UniProtKB-EC"/>
</dbReference>
<keyword evidence="4 11" id="KW-0808">Transferase</keyword>
<evidence type="ECO:0000313" key="12">
    <source>
        <dbReference type="Proteomes" id="UP000008229"/>
    </source>
</evidence>
<dbReference type="CAZy" id="GT51">
    <property type="family name" value="Glycosyltransferase Family 51"/>
</dbReference>
<dbReference type="PROSITE" id="PS51257">
    <property type="entry name" value="PROKAR_LIPOPROTEIN"/>
    <property type="match status" value="1"/>
</dbReference>
<keyword evidence="5" id="KW-0378">Hydrolase</keyword>
<dbReference type="Pfam" id="PF00912">
    <property type="entry name" value="Transgly"/>
    <property type="match status" value="1"/>
</dbReference>
<dbReference type="Pfam" id="PF00905">
    <property type="entry name" value="Transpeptidase"/>
    <property type="match status" value="1"/>
</dbReference>
<evidence type="ECO:0000256" key="7">
    <source>
        <dbReference type="ARBA" id="ARBA00034000"/>
    </source>
</evidence>
<dbReference type="KEGG" id="cwo:Cwoe_3392"/>
<dbReference type="PANTHER" id="PTHR32282">
    <property type="entry name" value="BINDING PROTEIN TRANSPEPTIDASE, PUTATIVE-RELATED"/>
    <property type="match status" value="1"/>
</dbReference>
<dbReference type="GO" id="GO:0009252">
    <property type="term" value="P:peptidoglycan biosynthetic process"/>
    <property type="evidence" value="ECO:0007669"/>
    <property type="project" value="TreeGrafter"/>
</dbReference>
<dbReference type="AlphaFoldDB" id="D3EZ45"/>
<accession>D3EZ45</accession>
<reference evidence="11 12" key="1">
    <citation type="journal article" date="2010" name="Stand. Genomic Sci.">
        <title>Complete genome sequence of Conexibacter woesei type strain (ID131577).</title>
        <authorList>
            <person name="Pukall R."/>
            <person name="Lapidus A."/>
            <person name="Glavina Del Rio T."/>
            <person name="Copeland A."/>
            <person name="Tice H."/>
            <person name="Cheng J.-F."/>
            <person name="Lucas S."/>
            <person name="Chen F."/>
            <person name="Nolan M."/>
            <person name="Bruce D."/>
            <person name="Goodwin L."/>
            <person name="Pitluck S."/>
            <person name="Mavromatis K."/>
            <person name="Ivanova N."/>
            <person name="Ovchinnikova G."/>
            <person name="Pati A."/>
            <person name="Chen A."/>
            <person name="Palaniappan K."/>
            <person name="Land M."/>
            <person name="Hauser L."/>
            <person name="Chang Y.-J."/>
            <person name="Jeffries C.D."/>
            <person name="Chain P."/>
            <person name="Meincke L."/>
            <person name="Sims D."/>
            <person name="Brettin T."/>
            <person name="Detter J.C."/>
            <person name="Rohde M."/>
            <person name="Goeker M."/>
            <person name="Bristow J."/>
            <person name="Eisen J.A."/>
            <person name="Markowitz V."/>
            <person name="Kyrpides N.C."/>
            <person name="Klenk H.-P."/>
            <person name="Hugenholtz P."/>
        </authorList>
    </citation>
    <scope>NUCLEOTIDE SEQUENCE [LARGE SCALE GENOMIC DNA]</scope>
    <source>
        <strain evidence="12">DSM 14684 / CIP 108061 / JCM 11494 / NBRC 100937 / ID131577</strain>
    </source>
</reference>
<dbReference type="GO" id="GO:0030288">
    <property type="term" value="C:outer membrane-bounded periplasmic space"/>
    <property type="evidence" value="ECO:0007669"/>
    <property type="project" value="TreeGrafter"/>
</dbReference>
<evidence type="ECO:0000259" key="10">
    <source>
        <dbReference type="Pfam" id="PF00912"/>
    </source>
</evidence>
<feature type="domain" description="Penicillin-binding protein transpeptidase" evidence="9">
    <location>
        <begin position="345"/>
        <end position="587"/>
    </location>
</feature>
<dbReference type="Gene3D" id="3.40.710.10">
    <property type="entry name" value="DD-peptidase/beta-lactamase superfamily"/>
    <property type="match status" value="1"/>
</dbReference>